<reference evidence="2" key="1">
    <citation type="submission" date="2024-01" db="EMBL/GenBank/DDBJ databases">
        <authorList>
            <person name="Webb A."/>
        </authorList>
    </citation>
    <scope>NUCLEOTIDE SEQUENCE</scope>
    <source>
        <strain evidence="2">Pm1</strain>
    </source>
</reference>
<dbReference type="EMBL" id="CAKLBY020000207">
    <property type="protein sequence ID" value="CAK7934364.1"/>
    <property type="molecule type" value="Genomic_DNA"/>
</dbReference>
<comment type="caution">
    <text evidence="2">The sequence shown here is derived from an EMBL/GenBank/DDBJ whole genome shotgun (WGS) entry which is preliminary data.</text>
</comment>
<protein>
    <submittedName>
        <fullName evidence="2">Uncharacterized protein</fullName>
    </submittedName>
</protein>
<proteinExistence type="predicted"/>
<evidence type="ECO:0000256" key="1">
    <source>
        <dbReference type="SAM" id="MobiDB-lite"/>
    </source>
</evidence>
<name>A0AAV1UMZ5_9STRA</name>
<gene>
    <name evidence="2" type="ORF">PM001_LOCUS19514</name>
</gene>
<accession>A0AAV1UMZ5</accession>
<dbReference type="AlphaFoldDB" id="A0AAV1UMZ5"/>
<feature type="region of interest" description="Disordered" evidence="1">
    <location>
        <begin position="19"/>
        <end position="39"/>
    </location>
</feature>
<evidence type="ECO:0000313" key="2">
    <source>
        <dbReference type="EMBL" id="CAK7934364.1"/>
    </source>
</evidence>
<evidence type="ECO:0000313" key="3">
    <source>
        <dbReference type="Proteomes" id="UP001162060"/>
    </source>
</evidence>
<dbReference type="Proteomes" id="UP001162060">
    <property type="component" value="Unassembled WGS sequence"/>
</dbReference>
<sequence>MGDLLRSNGLTDVIAALTPIGDDSNDEQPSDSELLVSANAPPGPMRIARYLNGNVTLKITIKLFRDDNAAPRLDAFSDADFAGDRADRKSMTGGVLLLNG</sequence>
<organism evidence="2 3">
    <name type="scientific">Peronospora matthiolae</name>
    <dbReference type="NCBI Taxonomy" id="2874970"/>
    <lineage>
        <taxon>Eukaryota</taxon>
        <taxon>Sar</taxon>
        <taxon>Stramenopiles</taxon>
        <taxon>Oomycota</taxon>
        <taxon>Peronosporomycetes</taxon>
        <taxon>Peronosporales</taxon>
        <taxon>Peronosporaceae</taxon>
        <taxon>Peronospora</taxon>
    </lineage>
</organism>